<dbReference type="EMBL" id="FXUB01000003">
    <property type="protein sequence ID" value="SMP14005.1"/>
    <property type="molecule type" value="Genomic_DNA"/>
</dbReference>
<keyword evidence="4" id="KW-0808">Transferase</keyword>
<feature type="transmembrane region" description="Helical" evidence="2">
    <location>
        <begin position="13"/>
        <end position="34"/>
    </location>
</feature>
<evidence type="ECO:0000313" key="5">
    <source>
        <dbReference type="Proteomes" id="UP001157911"/>
    </source>
</evidence>
<gene>
    <name evidence="4" type="ORF">SAMN06265339_1232</name>
</gene>
<reference evidence="4 5" key="1">
    <citation type="submission" date="2017-05" db="EMBL/GenBank/DDBJ databases">
        <authorList>
            <person name="Varghese N."/>
            <person name="Submissions S."/>
        </authorList>
    </citation>
    <scope>NUCLEOTIDE SEQUENCE [LARGE SCALE GENOMIC DNA]</scope>
    <source>
        <strain evidence="4 5">DSM 15522</strain>
    </source>
</reference>
<evidence type="ECO:0000313" key="4">
    <source>
        <dbReference type="EMBL" id="SMP14005.1"/>
    </source>
</evidence>
<dbReference type="InterPro" id="IPR003362">
    <property type="entry name" value="Bact_transf"/>
</dbReference>
<evidence type="ECO:0000256" key="1">
    <source>
        <dbReference type="ARBA" id="ARBA00006464"/>
    </source>
</evidence>
<keyword evidence="2" id="KW-1133">Transmembrane helix</keyword>
<keyword evidence="2" id="KW-0812">Transmembrane</keyword>
<comment type="caution">
    <text evidence="4">The sequence shown here is derived from an EMBL/GenBank/DDBJ whole genome shotgun (WGS) entry which is preliminary data.</text>
</comment>
<dbReference type="Proteomes" id="UP001157911">
    <property type="component" value="Unassembled WGS sequence"/>
</dbReference>
<evidence type="ECO:0000259" key="3">
    <source>
        <dbReference type="Pfam" id="PF02397"/>
    </source>
</evidence>
<sequence>MLYEKYFKRAFDFIASLCGLIILFPMFIVIAVLIKIEDGGRVFFRQTRVGQNGKLFKIYKFRTMVENAEKMGAQVTKGDDPRITKIGKILRKYKLDEFPQLINVVKGEMSLVGPRPEVPKYVKFFEEDYKEILRVKPGITDYASLEYKDENELLRGVDDPERVYLEKILPEKIKYYKRYLKEISFLTDLKLILKTIMEIFK</sequence>
<protein>
    <submittedName>
        <fullName evidence="4">Sugar transferase involved in LPS biosynthesis (Colanic, teichoic acid)</fullName>
    </submittedName>
</protein>
<dbReference type="PANTHER" id="PTHR30576:SF20">
    <property type="entry name" value="QUINOVOSAMINEPHOSPHOTRANSFERAE-RELATED"/>
    <property type="match status" value="1"/>
</dbReference>
<evidence type="ECO:0000256" key="2">
    <source>
        <dbReference type="SAM" id="Phobius"/>
    </source>
</evidence>
<dbReference type="GO" id="GO:0016740">
    <property type="term" value="F:transferase activity"/>
    <property type="evidence" value="ECO:0007669"/>
    <property type="project" value="UniProtKB-KW"/>
</dbReference>
<comment type="similarity">
    <text evidence="1">Belongs to the bacterial sugar transferase family.</text>
</comment>
<dbReference type="RefSeq" id="WP_283400691.1">
    <property type="nucleotide sequence ID" value="NZ_FXUB01000003.1"/>
</dbReference>
<dbReference type="PANTHER" id="PTHR30576">
    <property type="entry name" value="COLANIC BIOSYNTHESIS UDP-GLUCOSE LIPID CARRIER TRANSFERASE"/>
    <property type="match status" value="1"/>
</dbReference>
<proteinExistence type="inferred from homology"/>
<dbReference type="Pfam" id="PF02397">
    <property type="entry name" value="Bac_transf"/>
    <property type="match status" value="1"/>
</dbReference>
<feature type="domain" description="Bacterial sugar transferase" evidence="3">
    <location>
        <begin position="8"/>
        <end position="200"/>
    </location>
</feature>
<name>A0ABY1NMZ1_9BACT</name>
<organism evidence="4 5">
    <name type="scientific">Desulfurobacterium pacificum</name>
    <dbReference type="NCBI Taxonomy" id="240166"/>
    <lineage>
        <taxon>Bacteria</taxon>
        <taxon>Pseudomonadati</taxon>
        <taxon>Aquificota</taxon>
        <taxon>Aquificia</taxon>
        <taxon>Desulfurobacteriales</taxon>
        <taxon>Desulfurobacteriaceae</taxon>
        <taxon>Desulfurobacterium</taxon>
    </lineage>
</organism>
<keyword evidence="5" id="KW-1185">Reference proteome</keyword>
<accession>A0ABY1NMZ1</accession>
<keyword evidence="2" id="KW-0472">Membrane</keyword>